<accession>A0A2D6LPV8</accession>
<dbReference type="SUPFAM" id="SSF102114">
    <property type="entry name" value="Radical SAM enzymes"/>
    <property type="match status" value="1"/>
</dbReference>
<dbReference type="Proteomes" id="UP000226712">
    <property type="component" value="Unassembled WGS sequence"/>
</dbReference>
<evidence type="ECO:0000256" key="6">
    <source>
        <dbReference type="ARBA" id="ARBA00023014"/>
    </source>
</evidence>
<gene>
    <name evidence="8" type="ORF">CL944_01950</name>
</gene>
<evidence type="ECO:0000256" key="1">
    <source>
        <dbReference type="ARBA" id="ARBA00001966"/>
    </source>
</evidence>
<name>A0A2D6LPV8_9ARCH</name>
<dbReference type="GO" id="GO:0003824">
    <property type="term" value="F:catalytic activity"/>
    <property type="evidence" value="ECO:0007669"/>
    <property type="project" value="InterPro"/>
</dbReference>
<evidence type="ECO:0000259" key="7">
    <source>
        <dbReference type="PROSITE" id="PS51918"/>
    </source>
</evidence>
<dbReference type="InterPro" id="IPR023885">
    <property type="entry name" value="4Fe4S-binding_SPASM_dom"/>
</dbReference>
<dbReference type="CDD" id="cd21109">
    <property type="entry name" value="SPASM"/>
    <property type="match status" value="1"/>
</dbReference>
<keyword evidence="3" id="KW-0949">S-adenosyl-L-methionine</keyword>
<dbReference type="Pfam" id="PF04055">
    <property type="entry name" value="Radical_SAM"/>
    <property type="match status" value="1"/>
</dbReference>
<sequence>MLIKLRENFDRALDITSKKGLPGLTNAVLVKTQKHSLPEKVYGNPDFIQIETSTACNLKCVMCPLNFPKESKEELFPHLSKPSFLSFEKFKKILEVFPTITDVRLSGIGEPLMNPDLLKMVSYCTEKKLNTQFNTNATFLTEQKSVEVIESGLSQLIISFDGYSKETFENIRIGANYEKVLNNISNFIKTRKKLNSNSPGLVVTAVRMKRNQHEMDKLEKKFLDLGVDNVIIKDVVSPSTGELTKERTYTKEQLTECKCRWPWSAVYINLEGNVSPCCYAPHVLLGNVFEEGKEIWNNKKYTEFRKKMVNGTSSICNNCPEYGVANF</sequence>
<comment type="cofactor">
    <cofactor evidence="1">
        <name>[4Fe-4S] cluster</name>
        <dbReference type="ChEBI" id="CHEBI:49883"/>
    </cofactor>
</comment>
<dbReference type="InterPro" id="IPR007197">
    <property type="entry name" value="rSAM"/>
</dbReference>
<evidence type="ECO:0000256" key="2">
    <source>
        <dbReference type="ARBA" id="ARBA00022485"/>
    </source>
</evidence>
<dbReference type="SFLD" id="SFLDG01067">
    <property type="entry name" value="SPASM/twitch_domain_containing"/>
    <property type="match status" value="1"/>
</dbReference>
<organism evidence="8 9">
    <name type="scientific">Candidatus Iainarchaeum sp</name>
    <dbReference type="NCBI Taxonomy" id="3101447"/>
    <lineage>
        <taxon>Archaea</taxon>
        <taxon>Candidatus Iainarchaeota</taxon>
        <taxon>Candidatus Iainarchaeia</taxon>
        <taxon>Candidatus Iainarchaeales</taxon>
        <taxon>Candidatus Iainarchaeaceae</taxon>
        <taxon>Candidatus Iainarchaeum</taxon>
    </lineage>
</organism>
<reference evidence="9" key="1">
    <citation type="submission" date="2017-09" db="EMBL/GenBank/DDBJ databases">
        <title>The Reconstruction of 2,631 Draft Metagenome-Assembled Genomes from the Global Oceans.</title>
        <authorList>
            <person name="Tully B.J."/>
            <person name="Graham E.D."/>
            <person name="Heidelberg J.F."/>
        </authorList>
    </citation>
    <scope>NUCLEOTIDE SEQUENCE [LARGE SCALE GENOMIC DNA]</scope>
</reference>
<evidence type="ECO:0000256" key="3">
    <source>
        <dbReference type="ARBA" id="ARBA00022691"/>
    </source>
</evidence>
<feature type="domain" description="Radical SAM core" evidence="7">
    <location>
        <begin position="42"/>
        <end position="271"/>
    </location>
</feature>
<dbReference type="SFLD" id="SFLDS00029">
    <property type="entry name" value="Radical_SAM"/>
    <property type="match status" value="1"/>
</dbReference>
<dbReference type="InterPro" id="IPR034391">
    <property type="entry name" value="AdoMet-like_SPASM_containing"/>
</dbReference>
<dbReference type="GO" id="GO:0046872">
    <property type="term" value="F:metal ion binding"/>
    <property type="evidence" value="ECO:0007669"/>
    <property type="project" value="UniProtKB-KW"/>
</dbReference>
<evidence type="ECO:0000313" key="8">
    <source>
        <dbReference type="EMBL" id="MAG18217.1"/>
    </source>
</evidence>
<evidence type="ECO:0000313" key="9">
    <source>
        <dbReference type="Proteomes" id="UP000226712"/>
    </source>
</evidence>
<dbReference type="PROSITE" id="PS51918">
    <property type="entry name" value="RADICAL_SAM"/>
    <property type="match status" value="1"/>
</dbReference>
<keyword evidence="6" id="KW-0411">Iron-sulfur</keyword>
<keyword evidence="5" id="KW-0408">Iron</keyword>
<dbReference type="SFLD" id="SFLDG01387">
    <property type="entry name" value="BtrN-like_SPASM_domain_contain"/>
    <property type="match status" value="1"/>
</dbReference>
<evidence type="ECO:0000256" key="5">
    <source>
        <dbReference type="ARBA" id="ARBA00023004"/>
    </source>
</evidence>
<dbReference type="InterPro" id="IPR013785">
    <property type="entry name" value="Aldolase_TIM"/>
</dbReference>
<keyword evidence="2" id="KW-0004">4Fe-4S</keyword>
<dbReference type="Pfam" id="PF13186">
    <property type="entry name" value="SPASM"/>
    <property type="match status" value="1"/>
</dbReference>
<evidence type="ECO:0000256" key="4">
    <source>
        <dbReference type="ARBA" id="ARBA00022723"/>
    </source>
</evidence>
<proteinExistence type="predicted"/>
<dbReference type="GO" id="GO:0051536">
    <property type="term" value="F:iron-sulfur cluster binding"/>
    <property type="evidence" value="ECO:0007669"/>
    <property type="project" value="UniProtKB-KW"/>
</dbReference>
<dbReference type="EMBL" id="NZBD01000013">
    <property type="protein sequence ID" value="MAG18217.1"/>
    <property type="molecule type" value="Genomic_DNA"/>
</dbReference>
<comment type="caution">
    <text evidence="8">The sequence shown here is derived from an EMBL/GenBank/DDBJ whole genome shotgun (WGS) entry which is preliminary data.</text>
</comment>
<protein>
    <recommendedName>
        <fullName evidence="7">Radical SAM core domain-containing protein</fullName>
    </recommendedName>
</protein>
<dbReference type="PANTHER" id="PTHR11228:SF7">
    <property type="entry name" value="PQQA PEPTIDE CYCLASE"/>
    <property type="match status" value="1"/>
</dbReference>
<dbReference type="InterPro" id="IPR058240">
    <property type="entry name" value="rSAM_sf"/>
</dbReference>
<dbReference type="Gene3D" id="3.20.20.70">
    <property type="entry name" value="Aldolase class I"/>
    <property type="match status" value="1"/>
</dbReference>
<dbReference type="PANTHER" id="PTHR11228">
    <property type="entry name" value="RADICAL SAM DOMAIN PROTEIN"/>
    <property type="match status" value="1"/>
</dbReference>
<dbReference type="InterPro" id="IPR050377">
    <property type="entry name" value="Radical_SAM_PqqE_MftC-like"/>
</dbReference>
<dbReference type="CDD" id="cd01335">
    <property type="entry name" value="Radical_SAM"/>
    <property type="match status" value="1"/>
</dbReference>
<dbReference type="AlphaFoldDB" id="A0A2D6LPV8"/>
<keyword evidence="4" id="KW-0479">Metal-binding</keyword>